<feature type="signal peptide" evidence="13">
    <location>
        <begin position="1"/>
        <end position="17"/>
    </location>
</feature>
<keyword evidence="13" id="KW-0732">Signal</keyword>
<dbReference type="SUPFAM" id="SSF48619">
    <property type="entry name" value="Phospholipase A2, PLA2"/>
    <property type="match status" value="1"/>
</dbReference>
<comment type="cofactor">
    <cofactor evidence="1">
        <name>Ca(2+)</name>
        <dbReference type="ChEBI" id="CHEBI:29108"/>
    </cofactor>
</comment>
<evidence type="ECO:0000256" key="2">
    <source>
        <dbReference type="ARBA" id="ARBA00004613"/>
    </source>
</evidence>
<keyword evidence="9" id="KW-0442">Lipid degradation</keyword>
<evidence type="ECO:0000256" key="12">
    <source>
        <dbReference type="ARBA" id="ARBA00029903"/>
    </source>
</evidence>
<evidence type="ECO:0000256" key="7">
    <source>
        <dbReference type="ARBA" id="ARBA00022801"/>
    </source>
</evidence>
<dbReference type="GO" id="GO:0004623">
    <property type="term" value="F:phospholipase A2 activity"/>
    <property type="evidence" value="ECO:0007669"/>
    <property type="project" value="UniProtKB-EC"/>
</dbReference>
<accession>A0A336LWW5</accession>
<name>A0A336LWW5_CULSO</name>
<dbReference type="OMA" id="DHCDNIP"/>
<keyword evidence="6" id="KW-0479">Metal-binding</keyword>
<evidence type="ECO:0000313" key="15">
    <source>
        <dbReference type="EMBL" id="SSX00773.1"/>
    </source>
</evidence>
<keyword evidence="5" id="KW-0964">Secreted</keyword>
<dbReference type="EMBL" id="UFQT01000176">
    <property type="protein sequence ID" value="SSX21153.1"/>
    <property type="molecule type" value="Genomic_DNA"/>
</dbReference>
<evidence type="ECO:0000256" key="5">
    <source>
        <dbReference type="ARBA" id="ARBA00022525"/>
    </source>
</evidence>
<dbReference type="EMBL" id="UFQS01000176">
    <property type="protein sequence ID" value="SSX00773.1"/>
    <property type="molecule type" value="Genomic_DNA"/>
</dbReference>
<dbReference type="InterPro" id="IPR016090">
    <property type="entry name" value="PLA2-like_dom"/>
</dbReference>
<sequence length="194" mass="22922">MKCSLLICIYFILGSNGKVLKETDTSFSFEDDNDNSVDKEAPSRERINLSYPGTRWCGPGNTADDYDDLGAHPEEDKCCRRHDHCDNMASHESKYNLTNDDYFTRLHCRCDKEFHDCLKSVNSTLAQRIGSFYFNIRDKCYKEQHPIMDCAEEKHKFFIRRCVKYIVDKSKPRLWQWFDLPFYDDDQDFGVDFL</sequence>
<dbReference type="GO" id="GO:0006644">
    <property type="term" value="P:phospholipid metabolic process"/>
    <property type="evidence" value="ECO:0007669"/>
    <property type="project" value="InterPro"/>
</dbReference>
<reference evidence="16" key="2">
    <citation type="submission" date="2018-07" db="EMBL/GenBank/DDBJ databases">
        <authorList>
            <person name="Quirk P.G."/>
            <person name="Krulwich T.A."/>
        </authorList>
    </citation>
    <scope>NUCLEOTIDE SEQUENCE</scope>
</reference>
<dbReference type="GO" id="GO:0050482">
    <property type="term" value="P:arachidonate secretion"/>
    <property type="evidence" value="ECO:0007669"/>
    <property type="project" value="InterPro"/>
</dbReference>
<evidence type="ECO:0000256" key="4">
    <source>
        <dbReference type="ARBA" id="ARBA00021721"/>
    </source>
</evidence>
<dbReference type="InterPro" id="IPR033113">
    <property type="entry name" value="PLA2_histidine"/>
</dbReference>
<dbReference type="EC" id="3.1.1.4" evidence="3"/>
<protein>
    <recommendedName>
        <fullName evidence="4">Phospholipase A2</fullName>
        <ecNumber evidence="3">3.1.1.4</ecNumber>
    </recommendedName>
    <alternativeName>
        <fullName evidence="12">Phosphatidylcholine 2-acylhydrolase</fullName>
    </alternativeName>
</protein>
<feature type="chain" id="PRO_5033343052" description="Phospholipase A2" evidence="13">
    <location>
        <begin position="18"/>
        <end position="194"/>
    </location>
</feature>
<dbReference type="Pfam" id="PF05826">
    <property type="entry name" value="Phospholip_A2_2"/>
    <property type="match status" value="1"/>
</dbReference>
<dbReference type="GO" id="GO:0005576">
    <property type="term" value="C:extracellular region"/>
    <property type="evidence" value="ECO:0007669"/>
    <property type="project" value="UniProtKB-SubCell"/>
</dbReference>
<keyword evidence="7" id="KW-0378">Hydrolase</keyword>
<reference evidence="15" key="1">
    <citation type="submission" date="2018-04" db="EMBL/GenBank/DDBJ databases">
        <authorList>
            <person name="Go L.Y."/>
            <person name="Mitchell J.A."/>
        </authorList>
    </citation>
    <scope>NUCLEOTIDE SEQUENCE</scope>
    <source>
        <tissue evidence="15">Whole organism</tissue>
    </source>
</reference>
<gene>
    <name evidence="16" type="primary">CSON004014</name>
</gene>
<evidence type="ECO:0000256" key="6">
    <source>
        <dbReference type="ARBA" id="ARBA00022723"/>
    </source>
</evidence>
<dbReference type="Gene3D" id="1.20.90.10">
    <property type="entry name" value="Phospholipase A2 domain"/>
    <property type="match status" value="1"/>
</dbReference>
<keyword evidence="11" id="KW-1015">Disulfide bond</keyword>
<evidence type="ECO:0000256" key="9">
    <source>
        <dbReference type="ARBA" id="ARBA00022963"/>
    </source>
</evidence>
<dbReference type="FunFam" id="1.20.90.10:FF:000002">
    <property type="entry name" value="Phospholipase A2 group III"/>
    <property type="match status" value="1"/>
</dbReference>
<dbReference type="PANTHER" id="PTHR12253">
    <property type="entry name" value="RH14732P"/>
    <property type="match status" value="1"/>
</dbReference>
<keyword evidence="8" id="KW-0106">Calcium</keyword>
<dbReference type="CDD" id="cd04704">
    <property type="entry name" value="PLA2_bee_venom_like"/>
    <property type="match status" value="1"/>
</dbReference>
<evidence type="ECO:0000259" key="14">
    <source>
        <dbReference type="Pfam" id="PF05826"/>
    </source>
</evidence>
<evidence type="ECO:0000256" key="11">
    <source>
        <dbReference type="ARBA" id="ARBA00023157"/>
    </source>
</evidence>
<comment type="subcellular location">
    <subcellularLocation>
        <location evidence="2">Secreted</location>
    </subcellularLocation>
</comment>
<dbReference type="GO" id="GO:0016042">
    <property type="term" value="P:lipid catabolic process"/>
    <property type="evidence" value="ECO:0007669"/>
    <property type="project" value="UniProtKB-KW"/>
</dbReference>
<evidence type="ECO:0000256" key="3">
    <source>
        <dbReference type="ARBA" id="ARBA00013278"/>
    </source>
</evidence>
<evidence type="ECO:0000256" key="1">
    <source>
        <dbReference type="ARBA" id="ARBA00001913"/>
    </source>
</evidence>
<dbReference type="InterPro" id="IPR036444">
    <property type="entry name" value="PLipase_A2_dom_sf"/>
</dbReference>
<evidence type="ECO:0000256" key="13">
    <source>
        <dbReference type="SAM" id="SignalP"/>
    </source>
</evidence>
<feature type="domain" description="Phospholipase A2-like central" evidence="14">
    <location>
        <begin position="51"/>
        <end position="143"/>
    </location>
</feature>
<proteinExistence type="predicted"/>
<dbReference type="PROSITE" id="PS00118">
    <property type="entry name" value="PA2_HIS"/>
    <property type="match status" value="1"/>
</dbReference>
<evidence type="ECO:0000313" key="16">
    <source>
        <dbReference type="EMBL" id="SSX21153.1"/>
    </source>
</evidence>
<evidence type="ECO:0000256" key="8">
    <source>
        <dbReference type="ARBA" id="ARBA00022837"/>
    </source>
</evidence>
<evidence type="ECO:0000256" key="10">
    <source>
        <dbReference type="ARBA" id="ARBA00023098"/>
    </source>
</evidence>
<dbReference type="GO" id="GO:0046872">
    <property type="term" value="F:metal ion binding"/>
    <property type="evidence" value="ECO:0007669"/>
    <property type="project" value="UniProtKB-KW"/>
</dbReference>
<dbReference type="AlphaFoldDB" id="A0A336LWW5"/>
<organism evidence="16">
    <name type="scientific">Culicoides sonorensis</name>
    <name type="common">Biting midge</name>
    <dbReference type="NCBI Taxonomy" id="179676"/>
    <lineage>
        <taxon>Eukaryota</taxon>
        <taxon>Metazoa</taxon>
        <taxon>Ecdysozoa</taxon>
        <taxon>Arthropoda</taxon>
        <taxon>Hexapoda</taxon>
        <taxon>Insecta</taxon>
        <taxon>Pterygota</taxon>
        <taxon>Neoptera</taxon>
        <taxon>Endopterygota</taxon>
        <taxon>Diptera</taxon>
        <taxon>Nematocera</taxon>
        <taxon>Chironomoidea</taxon>
        <taxon>Ceratopogonidae</taxon>
        <taxon>Ceratopogoninae</taxon>
        <taxon>Culicoides</taxon>
        <taxon>Monoculicoides</taxon>
    </lineage>
</organism>
<keyword evidence="10" id="KW-0443">Lipid metabolism</keyword>
<dbReference type="VEuPathDB" id="VectorBase:CSON004014"/>